<feature type="compositionally biased region" description="Low complexity" evidence="2">
    <location>
        <begin position="599"/>
        <end position="613"/>
    </location>
</feature>
<protein>
    <submittedName>
        <fullName evidence="5">Ephexin-1 isoform X2</fullName>
    </submittedName>
</protein>
<feature type="domain" description="SH3" evidence="4">
    <location>
        <begin position="1128"/>
        <end position="1185"/>
    </location>
</feature>
<feature type="region of interest" description="Disordered" evidence="2">
    <location>
        <begin position="383"/>
        <end position="421"/>
    </location>
</feature>
<dbReference type="CDD" id="cd11793">
    <property type="entry name" value="SH3_ephexin1_like"/>
    <property type="match status" value="1"/>
</dbReference>
<accession>A0AA36BVJ7</accession>
<dbReference type="InterPro" id="IPR036028">
    <property type="entry name" value="SH3-like_dom_sf"/>
</dbReference>
<dbReference type="Pfam" id="PF00621">
    <property type="entry name" value="RhoGEF"/>
    <property type="match status" value="1"/>
</dbReference>
<feature type="region of interest" description="Disordered" evidence="2">
    <location>
        <begin position="714"/>
        <end position="738"/>
    </location>
</feature>
<dbReference type="CDD" id="cd00160">
    <property type="entry name" value="RhoGEF"/>
    <property type="match status" value="1"/>
</dbReference>
<evidence type="ECO:0000313" key="6">
    <source>
        <dbReference type="Proteomes" id="UP001162480"/>
    </source>
</evidence>
<dbReference type="Gene3D" id="2.30.29.30">
    <property type="entry name" value="Pleckstrin-homology domain (PH domain)/Phosphotyrosine-binding domain (PTB)"/>
    <property type="match status" value="1"/>
</dbReference>
<feature type="compositionally biased region" description="Low complexity" evidence="2">
    <location>
        <begin position="89"/>
        <end position="107"/>
    </location>
</feature>
<dbReference type="InterPro" id="IPR011993">
    <property type="entry name" value="PH-like_dom_sf"/>
</dbReference>
<dbReference type="Proteomes" id="UP001162480">
    <property type="component" value="Chromosome 26"/>
</dbReference>
<evidence type="ECO:0000259" key="3">
    <source>
        <dbReference type="SMART" id="SM00325"/>
    </source>
</evidence>
<proteinExistence type="predicted"/>
<dbReference type="SMART" id="SM00325">
    <property type="entry name" value="RhoGEF"/>
    <property type="match status" value="1"/>
</dbReference>
<dbReference type="AlphaFoldDB" id="A0AA36BVJ7"/>
<feature type="compositionally biased region" description="Low complexity" evidence="2">
    <location>
        <begin position="723"/>
        <end position="738"/>
    </location>
</feature>
<feature type="compositionally biased region" description="Low complexity" evidence="2">
    <location>
        <begin position="391"/>
        <end position="406"/>
    </location>
</feature>
<keyword evidence="1" id="KW-0728">SH3 domain</keyword>
<dbReference type="InterPro" id="IPR047271">
    <property type="entry name" value="Ephexin-like"/>
</dbReference>
<dbReference type="PANTHER" id="PTHR12845:SF5">
    <property type="entry name" value="EPHEXIN, ISOFORM D"/>
    <property type="match status" value="1"/>
</dbReference>
<dbReference type="InterPro" id="IPR035899">
    <property type="entry name" value="DBL_dom_sf"/>
</dbReference>
<organism evidence="5 6">
    <name type="scientific">Octopus vulgaris</name>
    <name type="common">Common octopus</name>
    <dbReference type="NCBI Taxonomy" id="6645"/>
    <lineage>
        <taxon>Eukaryota</taxon>
        <taxon>Metazoa</taxon>
        <taxon>Spiralia</taxon>
        <taxon>Lophotrochozoa</taxon>
        <taxon>Mollusca</taxon>
        <taxon>Cephalopoda</taxon>
        <taxon>Coleoidea</taxon>
        <taxon>Octopodiformes</taxon>
        <taxon>Octopoda</taxon>
        <taxon>Incirrata</taxon>
        <taxon>Octopodidae</taxon>
        <taxon>Octopus</taxon>
    </lineage>
</organism>
<dbReference type="GO" id="GO:0005085">
    <property type="term" value="F:guanyl-nucleotide exchange factor activity"/>
    <property type="evidence" value="ECO:0007669"/>
    <property type="project" value="InterPro"/>
</dbReference>
<keyword evidence="6" id="KW-1185">Reference proteome</keyword>
<dbReference type="InterPro" id="IPR001452">
    <property type="entry name" value="SH3_domain"/>
</dbReference>
<sequence length="1207" mass="134547">MNTTKPPKKVSDLTSLFEEKNSEVIAQPRAVNVVSPSKKPAAASRAGGTATSKARGTATSKAGGTAAVRPSPKPRLSRSDLSGTKGTKNRISSRTSSASSTSSNSSITQLTDVKAPSKMPDGCNSQSTSKVSRTILSYESPCERSLYLHGRKKMLSASDITGSDRSLASRDTLPCRNEGYPLEHTSSAENLFFPQKSNTKHLILERLQSLEDTRKSPVHNDLKECELIMKRFADAKMKDLRNKFEKSVDDSGIGGTHDFVKASSANVRGISAAAATATLPLRGDFKPSNLLSSSELFKSRAATLGSTKTSYSDFLNSTHDRNISSLQNIKFDIDSSCKIAVNERTPSSTAGTTYKSQAAENILQKKKLANILKNAANDVRLPSRVQPLNRSPSSLSSCSSSSSLSSEPVPDGTFSAKKKRGSYENVIQSGQVKFLTSKIGGGSANVDSGKCTGTNGVNNGCEDPSDIYDDIANTLDTKKSLEIFKARKNSPKKNSRTRKEPQMNGQNSANSKTSSALVKHTNRVDDDDDDDDFYESIDAPLKSATKSDSAMKKRDVSETPPPIPPRDKIPEAPPLPPRKQEESLSLKTVVPLPIPSPKNNRNSSSQDSSSNDSLPGSKTKPGGETENRKLSHQLSEDYVCMSSPDFLTNSSEHNFPDLNKLDYDEDNLYGVNNERYKSCFGLEPLYQFCGTDIKKQKKGVNRNSHIYCEIGSLDSGKSESKVSNTSTSESQGSESLGSEFLRANSQRTLWHEMPQVKNSGLLKTISDSERKCQEAIFEVITSEASYLKSLNILMTTFLLSPEFSDKSGKSILSRQERHEMFSNIGAVRETSEKFLADLEERWKKSSQIHDICDIITEHVQKDTFNVYIRYCTNMTYQERMYNKLLKRPEFEAALKSIERKDACQRLPMKTFLLLPMQRITRIPLLIDSIRHRLDPNTDRYRSAEIALLAINKIVKQCNEGARQMECMEELIALQKQMQFKVKEFPLISASRMLVKKGEAIEIVSEPSSKTIFKRSKPTKNPIYLFLFNDLLLLTKKRGNHYDVVDYCSRAFLDPQRIRDPDKCKLLPHGVPPNVRFLILLVMLENFENKRVEMILAFNSENDCERWLTAVTPVTVEGNERIYSAWDCPEVEAICSYKAYEKDELSLEPNDVVTVFRKLNDGWYYGERSHDGETGWFPSEVTKEIVGEHSRARNMRLKYQVEGNIEVE</sequence>
<dbReference type="InterPro" id="IPR000219">
    <property type="entry name" value="DH_dom"/>
</dbReference>
<dbReference type="SUPFAM" id="SSF50729">
    <property type="entry name" value="PH domain-like"/>
    <property type="match status" value="1"/>
</dbReference>
<dbReference type="EMBL" id="OX597839">
    <property type="protein sequence ID" value="CAI9741423.1"/>
    <property type="molecule type" value="Genomic_DNA"/>
</dbReference>
<dbReference type="Gene3D" id="1.20.900.10">
    <property type="entry name" value="Dbl homology (DH) domain"/>
    <property type="match status" value="1"/>
</dbReference>
<dbReference type="Gene3D" id="2.30.30.40">
    <property type="entry name" value="SH3 Domains"/>
    <property type="match status" value="1"/>
</dbReference>
<feature type="region of interest" description="Disordered" evidence="2">
    <location>
        <begin position="28"/>
        <end position="130"/>
    </location>
</feature>
<feature type="compositionally biased region" description="Acidic residues" evidence="2">
    <location>
        <begin position="525"/>
        <end position="535"/>
    </location>
</feature>
<name>A0AA36BVJ7_OCTVU</name>
<gene>
    <name evidence="5" type="ORF">OCTVUL_1B023907</name>
</gene>
<dbReference type="SMART" id="SM00326">
    <property type="entry name" value="SH3"/>
    <property type="match status" value="1"/>
</dbReference>
<dbReference type="PANTHER" id="PTHR12845">
    <property type="entry name" value="GUANINE NUCLEOTIDE EXCHANGE FACTOR"/>
    <property type="match status" value="1"/>
</dbReference>
<evidence type="ECO:0000313" key="5">
    <source>
        <dbReference type="EMBL" id="CAI9741423.1"/>
    </source>
</evidence>
<dbReference type="Pfam" id="PF00018">
    <property type="entry name" value="SH3_1"/>
    <property type="match status" value="1"/>
</dbReference>
<evidence type="ECO:0000256" key="1">
    <source>
        <dbReference type="ARBA" id="ARBA00022443"/>
    </source>
</evidence>
<reference evidence="5" key="1">
    <citation type="submission" date="2023-08" db="EMBL/GenBank/DDBJ databases">
        <authorList>
            <person name="Alioto T."/>
            <person name="Alioto T."/>
            <person name="Gomez Garrido J."/>
        </authorList>
    </citation>
    <scope>NUCLEOTIDE SEQUENCE</scope>
</reference>
<feature type="compositionally biased region" description="Basic residues" evidence="2">
    <location>
        <begin position="486"/>
        <end position="496"/>
    </location>
</feature>
<feature type="domain" description="DH" evidence="3">
    <location>
        <begin position="775"/>
        <end position="959"/>
    </location>
</feature>
<feature type="compositionally biased region" description="Polar residues" evidence="2">
    <location>
        <begin position="503"/>
        <end position="516"/>
    </location>
</feature>
<feature type="region of interest" description="Disordered" evidence="2">
    <location>
        <begin position="483"/>
        <end position="629"/>
    </location>
</feature>
<feature type="compositionally biased region" description="Low complexity" evidence="2">
    <location>
        <begin position="33"/>
        <end position="67"/>
    </location>
</feature>
<dbReference type="SUPFAM" id="SSF50044">
    <property type="entry name" value="SH3-domain"/>
    <property type="match status" value="1"/>
</dbReference>
<dbReference type="SUPFAM" id="SSF48065">
    <property type="entry name" value="DBL homology domain (DH-domain)"/>
    <property type="match status" value="1"/>
</dbReference>
<evidence type="ECO:0000259" key="4">
    <source>
        <dbReference type="SMART" id="SM00326"/>
    </source>
</evidence>
<evidence type="ECO:0000256" key="2">
    <source>
        <dbReference type="SAM" id="MobiDB-lite"/>
    </source>
</evidence>